<organism evidence="2 3">
    <name type="scientific">Arabidopsis thaliana</name>
    <name type="common">Mouse-ear cress</name>
    <dbReference type="NCBI Taxonomy" id="3702"/>
    <lineage>
        <taxon>Eukaryota</taxon>
        <taxon>Viridiplantae</taxon>
        <taxon>Streptophyta</taxon>
        <taxon>Embryophyta</taxon>
        <taxon>Tracheophyta</taxon>
        <taxon>Spermatophyta</taxon>
        <taxon>Magnoliopsida</taxon>
        <taxon>eudicotyledons</taxon>
        <taxon>Gunneridae</taxon>
        <taxon>Pentapetalae</taxon>
        <taxon>rosids</taxon>
        <taxon>malvids</taxon>
        <taxon>Brassicales</taxon>
        <taxon>Brassicaceae</taxon>
        <taxon>Camelineae</taxon>
        <taxon>Arabidopsis</taxon>
    </lineage>
</organism>
<reference evidence="2 3" key="1">
    <citation type="journal article" date="2000" name="Nature">
        <title>Sequence and analysis of chromosome 5 of the plant Arabidopsis thaliana.</title>
        <authorList>
            <consortium name="Kazusa DNA Research Institute"/>
            <consortium name="Cold Spring Harbor and Washington University in St Louis Sequencing Consortium"/>
            <consortium name="European Union Arabidopsis Genome Sequencing Consortium"/>
            <person name="Tabata S."/>
            <person name="Kaneko T."/>
            <person name="Nakamura Y."/>
            <person name="Kotani H."/>
            <person name="Kato T."/>
            <person name="Asamizu E."/>
            <person name="Miyajima N."/>
            <person name="Sasamoto S."/>
            <person name="Kimura T."/>
            <person name="Hosouchi T."/>
            <person name="Kawashima K."/>
            <person name="Kohara M."/>
            <person name="Matsumoto M."/>
            <person name="Matsuno A."/>
            <person name="Muraki A."/>
            <person name="Nakayama S."/>
            <person name="Nakazaki N."/>
            <person name="Naruo K."/>
            <person name="Okumura S."/>
            <person name="Shinpo S."/>
            <person name="Takeuchi C."/>
            <person name="Wada T."/>
            <person name="Watanabe A."/>
            <person name="Yamada M."/>
            <person name="Yasuda M."/>
            <person name="Sato S."/>
            <person name="de la Bastide M."/>
            <person name="Huang E."/>
            <person name="Spiegel L."/>
            <person name="Gnoj L."/>
            <person name="O'Shaughnessy A."/>
            <person name="Preston R."/>
            <person name="Habermann K."/>
            <person name="Murray J."/>
            <person name="Johnson D."/>
            <person name="Rohlfing T."/>
            <person name="Nelson J."/>
            <person name="Stoneking T."/>
            <person name="Pepin K."/>
            <person name="Spieth J."/>
            <person name="Sekhon M."/>
            <person name="Armstrong J."/>
            <person name="Becker M."/>
            <person name="Belter E."/>
            <person name="Cordum H."/>
            <person name="Cordes M."/>
            <person name="Courtney L."/>
            <person name="Courtney W."/>
            <person name="Dante M."/>
            <person name="Du H."/>
            <person name="Edwards J."/>
            <person name="Fryman J."/>
            <person name="Haakensen B."/>
            <person name="Lamar E."/>
            <person name="Latreille P."/>
            <person name="Leonard S."/>
            <person name="Meyer R."/>
            <person name="Mulvaney E."/>
            <person name="Ozersky P."/>
            <person name="Riley A."/>
            <person name="Strowmatt C."/>
            <person name="Wagner-McPherson C."/>
            <person name="Wollam A."/>
            <person name="Yoakum M."/>
            <person name="Bell M."/>
            <person name="Dedhia N."/>
            <person name="Parnell L."/>
            <person name="Shah R."/>
            <person name="Rodriguez M."/>
            <person name="See L.H."/>
            <person name="Vil D."/>
            <person name="Baker J."/>
            <person name="Kirchoff K."/>
            <person name="Toth K."/>
            <person name="King L."/>
            <person name="Bahret A."/>
            <person name="Miller B."/>
            <person name="Marra M."/>
            <person name="Martienssen R."/>
            <person name="McCombie W.R."/>
            <person name="Wilson R.K."/>
            <person name="Murphy G."/>
            <person name="Bancroft I."/>
            <person name="Volckaert G."/>
            <person name="Wambutt R."/>
            <person name="Dusterhoft A."/>
            <person name="Stiekema W."/>
            <person name="Pohl T."/>
            <person name="Entian K.D."/>
            <person name="Terryn N."/>
            <person name="Hartley N."/>
            <person name="Bent E."/>
            <person name="Johnson S."/>
            <person name="Langham S.A."/>
            <person name="McCullagh B."/>
            <person name="Robben J."/>
            <person name="Grymonprez B."/>
            <person name="Zimmermann W."/>
            <person name="Ramsperger U."/>
            <person name="Wedler H."/>
            <person name="Balke K."/>
            <person name="Wedler E."/>
            <person name="Peters S."/>
            <person name="van Staveren M."/>
            <person name="Dirkse W."/>
            <person name="Mooijman P."/>
            <person name="Lankhorst R.K."/>
            <person name="Weitzenegger T."/>
            <person name="Bothe G."/>
            <person name="Rose M."/>
            <person name="Hauf J."/>
            <person name="Berneiser S."/>
            <person name="Hempel S."/>
            <person name="Feldpausch M."/>
            <person name="Lamberth S."/>
            <person name="Villarroel R."/>
            <person name="Gielen J."/>
            <person name="Ardiles W."/>
            <person name="Bents O."/>
            <person name="Lemcke K."/>
            <person name="Kolesov G."/>
            <person name="Mayer K."/>
            <person name="Rudd S."/>
            <person name="Schoof H."/>
            <person name="Schueller C."/>
            <person name="Zaccaria P."/>
            <person name="Mewes H.W."/>
            <person name="Bevan M."/>
            <person name="Fransz P."/>
        </authorList>
    </citation>
    <scope>NUCLEOTIDE SEQUENCE [LARGE SCALE GENOMIC DNA]</scope>
    <source>
        <strain evidence="3">cv. Columbia</strain>
    </source>
</reference>
<name>A0A1P8B9U7_ARATH</name>
<dbReference type="KEGG" id="ath:AT5G22785"/>
<accession>A0A1P8B9U7</accession>
<dbReference type="AlphaFoldDB" id="A0A1P8B9U7"/>
<protein>
    <submittedName>
        <fullName evidence="2">Uncharacterized protein</fullName>
    </submittedName>
</protein>
<dbReference type="RefSeq" id="NP_001330128.1">
    <property type="nucleotide sequence ID" value="NM_001343766.1"/>
</dbReference>
<reference evidence="3" key="2">
    <citation type="journal article" date="2017" name="Plant J.">
        <title>Araport11: a complete reannotation of the Arabidopsis thaliana reference genome.</title>
        <authorList>
            <person name="Cheng C.Y."/>
            <person name="Krishnakumar V."/>
            <person name="Chan A.P."/>
            <person name="Thibaud-Nissen F."/>
            <person name="Schobel S."/>
            <person name="Town C.D."/>
        </authorList>
    </citation>
    <scope>GENOME REANNOTATION</scope>
    <source>
        <strain evidence="3">cv. Columbia</strain>
    </source>
</reference>
<keyword evidence="3" id="KW-1185">Reference proteome</keyword>
<dbReference type="Araport" id="AT5G22785"/>
<gene>
    <name evidence="1 2" type="ordered locus">At5g22785</name>
</gene>
<dbReference type="EMBL" id="CP002688">
    <property type="protein sequence ID" value="ANM68366.1"/>
    <property type="molecule type" value="Genomic_DNA"/>
</dbReference>
<evidence type="ECO:0000313" key="2">
    <source>
        <dbReference type="EMBL" id="ANM68366.1"/>
    </source>
</evidence>
<dbReference type="Proteomes" id="UP000006548">
    <property type="component" value="Chromosome 5"/>
</dbReference>
<evidence type="ECO:0000313" key="1">
    <source>
        <dbReference type="Araport" id="AT5G22785"/>
    </source>
</evidence>
<dbReference type="InParanoid" id="A0A1P8B9U7"/>
<dbReference type="TAIR" id="AT5G22785"/>
<sequence>MSVECPTKAKSPLYSHLKLDQVKCYALDVFLQFPPFMTTLKSLNVKAGAKKQTSHQKTHGETD</sequence>
<evidence type="ECO:0000313" key="3">
    <source>
        <dbReference type="Proteomes" id="UP000006548"/>
    </source>
</evidence>
<proteinExistence type="predicted"/>
<dbReference type="GeneID" id="28721187"/>